<dbReference type="SUPFAM" id="SSF82689">
    <property type="entry name" value="Mechanosensitive channel protein MscS (YggB), C-terminal domain"/>
    <property type="match status" value="1"/>
</dbReference>
<dbReference type="Pfam" id="PF00924">
    <property type="entry name" value="MS_channel_2nd"/>
    <property type="match status" value="1"/>
</dbReference>
<dbReference type="SUPFAM" id="SSF50182">
    <property type="entry name" value="Sm-like ribonucleoproteins"/>
    <property type="match status" value="1"/>
</dbReference>
<evidence type="ECO:0000256" key="2">
    <source>
        <dbReference type="ARBA" id="ARBA00008017"/>
    </source>
</evidence>
<comment type="similarity">
    <text evidence="2">Belongs to the MscS (TC 1.A.23) family.</text>
</comment>
<feature type="domain" description="Mechanosensitive ion channel MscS C-terminal" evidence="9">
    <location>
        <begin position="253"/>
        <end position="339"/>
    </location>
</feature>
<evidence type="ECO:0000259" key="8">
    <source>
        <dbReference type="Pfam" id="PF00924"/>
    </source>
</evidence>
<dbReference type="PANTHER" id="PTHR43634:SF2">
    <property type="entry name" value="LOW CONDUCTANCE MECHANOSENSITIVE CHANNEL YNAI"/>
    <property type="match status" value="1"/>
</dbReference>
<dbReference type="Proteomes" id="UP000640786">
    <property type="component" value="Unassembled WGS sequence"/>
</dbReference>
<dbReference type="Pfam" id="PF21088">
    <property type="entry name" value="MS_channel_1st"/>
    <property type="match status" value="1"/>
</dbReference>
<evidence type="ECO:0000259" key="9">
    <source>
        <dbReference type="Pfam" id="PF21082"/>
    </source>
</evidence>
<dbReference type="RefSeq" id="WP_144539037.1">
    <property type="nucleotide sequence ID" value="NZ_JACSQO010000009.1"/>
</dbReference>
<keyword evidence="12" id="KW-1185">Reference proteome</keyword>
<dbReference type="InterPro" id="IPR010920">
    <property type="entry name" value="LSM_dom_sf"/>
</dbReference>
<accession>A0ABR8RCZ1</accession>
<dbReference type="Pfam" id="PF21082">
    <property type="entry name" value="MS_channel_3rd"/>
    <property type="match status" value="1"/>
</dbReference>
<evidence type="ECO:0000256" key="6">
    <source>
        <dbReference type="ARBA" id="ARBA00023136"/>
    </source>
</evidence>
<organism evidence="11 12">
    <name type="scientific">Psychrobacillus faecigallinarum</name>
    <dbReference type="NCBI Taxonomy" id="2762235"/>
    <lineage>
        <taxon>Bacteria</taxon>
        <taxon>Bacillati</taxon>
        <taxon>Bacillota</taxon>
        <taxon>Bacilli</taxon>
        <taxon>Bacillales</taxon>
        <taxon>Bacillaceae</taxon>
        <taxon>Psychrobacillus</taxon>
    </lineage>
</organism>
<sequence>MDWSIFITYIFWKNLSISIGILLVFLILRKIFSKYVFNLLIRLSDKTPTDTLTNLFRSFEKPIQWMFITVGIYVAASFFPHFDETNKFFLVLIRVSYIILISWGLYNMSSDSSTFFTKMRNRYNLDIDDILIPFLSKALRVIIVVISFSVVAEEFGYNVSGFVAGLGLGGVAIAFAAKDALSHLLGGFVIITEKPFRIGDWILTPDVEGTVEDITFRSTRIRTFAQAVVTLPNATIANGPITNWSKMGKRQINFNLRVSQETPKEKLELIVKEIEKLVSKHSGVHPETIFVKFDAFKENGYDIFLYFFTNTTVWAEFLKVKEDINFSIMEILEREGVSIALQSRKVYVDSELVQNETMKTEE</sequence>
<dbReference type="InterPro" id="IPR049278">
    <property type="entry name" value="MS_channel_C"/>
</dbReference>
<evidence type="ECO:0000259" key="10">
    <source>
        <dbReference type="Pfam" id="PF21088"/>
    </source>
</evidence>
<evidence type="ECO:0000256" key="3">
    <source>
        <dbReference type="ARBA" id="ARBA00022475"/>
    </source>
</evidence>
<feature type="transmembrane region" description="Helical" evidence="7">
    <location>
        <begin position="157"/>
        <end position="177"/>
    </location>
</feature>
<dbReference type="SUPFAM" id="SSF82861">
    <property type="entry name" value="Mechanosensitive channel protein MscS (YggB), transmembrane region"/>
    <property type="match status" value="1"/>
</dbReference>
<evidence type="ECO:0000256" key="1">
    <source>
        <dbReference type="ARBA" id="ARBA00004651"/>
    </source>
</evidence>
<proteinExistence type="inferred from homology"/>
<feature type="transmembrane region" description="Helical" evidence="7">
    <location>
        <begin position="88"/>
        <end position="109"/>
    </location>
</feature>
<dbReference type="EMBL" id="JACSQO010000009">
    <property type="protein sequence ID" value="MBD7945621.1"/>
    <property type="molecule type" value="Genomic_DNA"/>
</dbReference>
<keyword evidence="3" id="KW-1003">Cell membrane</keyword>
<keyword evidence="5 7" id="KW-1133">Transmembrane helix</keyword>
<dbReference type="InterPro" id="IPR011014">
    <property type="entry name" value="MscS_channel_TM-2"/>
</dbReference>
<dbReference type="Gene3D" id="3.30.70.100">
    <property type="match status" value="1"/>
</dbReference>
<comment type="subcellular location">
    <subcellularLocation>
        <location evidence="1">Cell membrane</location>
        <topology evidence="1">Multi-pass membrane protein</topology>
    </subcellularLocation>
</comment>
<feature type="transmembrane region" description="Helical" evidence="7">
    <location>
        <begin position="6"/>
        <end position="28"/>
    </location>
</feature>
<dbReference type="InterPro" id="IPR006685">
    <property type="entry name" value="MscS_channel_2nd"/>
</dbReference>
<reference evidence="11 12" key="1">
    <citation type="submission" date="2020-08" db="EMBL/GenBank/DDBJ databases">
        <title>A Genomic Blueprint of the Chicken Gut Microbiome.</title>
        <authorList>
            <person name="Gilroy R."/>
            <person name="Ravi A."/>
            <person name="Getino M."/>
            <person name="Pursley I."/>
            <person name="Horton D.L."/>
            <person name="Alikhan N.-F."/>
            <person name="Baker D."/>
            <person name="Gharbi K."/>
            <person name="Hall N."/>
            <person name="Watson M."/>
            <person name="Adriaenssens E.M."/>
            <person name="Foster-Nyarko E."/>
            <person name="Jarju S."/>
            <person name="Secka A."/>
            <person name="Antonio M."/>
            <person name="Oren A."/>
            <person name="Chaudhuri R."/>
            <person name="La Ragione R.M."/>
            <person name="Hildebrand F."/>
            <person name="Pallen M.J."/>
        </authorList>
    </citation>
    <scope>NUCLEOTIDE SEQUENCE [LARGE SCALE GENOMIC DNA]</scope>
    <source>
        <strain evidence="11 12">Sa2BUA9</strain>
    </source>
</reference>
<evidence type="ECO:0000313" key="12">
    <source>
        <dbReference type="Proteomes" id="UP000640786"/>
    </source>
</evidence>
<dbReference type="InterPro" id="IPR049142">
    <property type="entry name" value="MS_channel_1st"/>
</dbReference>
<feature type="transmembrane region" description="Helical" evidence="7">
    <location>
        <begin position="130"/>
        <end position="151"/>
    </location>
</feature>
<name>A0ABR8RCZ1_9BACI</name>
<protein>
    <submittedName>
        <fullName evidence="11">Mechanosensitive ion channel family protein</fullName>
    </submittedName>
</protein>
<dbReference type="InterPro" id="IPR011066">
    <property type="entry name" value="MscS_channel_C_sf"/>
</dbReference>
<feature type="domain" description="Mechanosensitive ion channel MscS" evidence="8">
    <location>
        <begin position="180"/>
        <end position="246"/>
    </location>
</feature>
<gene>
    <name evidence="11" type="ORF">H9650_16030</name>
</gene>
<dbReference type="Gene3D" id="1.10.287.1260">
    <property type="match status" value="1"/>
</dbReference>
<evidence type="ECO:0000256" key="5">
    <source>
        <dbReference type="ARBA" id="ARBA00022989"/>
    </source>
</evidence>
<keyword evidence="6 7" id="KW-0472">Membrane</keyword>
<feature type="domain" description="Mechanosensitive ion channel transmembrane helices 2/3" evidence="10">
    <location>
        <begin position="137"/>
        <end position="178"/>
    </location>
</feature>
<evidence type="ECO:0000313" key="11">
    <source>
        <dbReference type="EMBL" id="MBD7945621.1"/>
    </source>
</evidence>
<evidence type="ECO:0000256" key="7">
    <source>
        <dbReference type="SAM" id="Phobius"/>
    </source>
</evidence>
<dbReference type="Gene3D" id="2.30.30.60">
    <property type="match status" value="1"/>
</dbReference>
<feature type="transmembrane region" description="Helical" evidence="7">
    <location>
        <begin position="63"/>
        <end position="82"/>
    </location>
</feature>
<dbReference type="InterPro" id="IPR045042">
    <property type="entry name" value="YnaI-like"/>
</dbReference>
<dbReference type="PANTHER" id="PTHR43634">
    <property type="entry name" value="OW CONDUCTANCE MECHANOSENSITIVE CHANNEL"/>
    <property type="match status" value="1"/>
</dbReference>
<comment type="caution">
    <text evidence="11">The sequence shown here is derived from an EMBL/GenBank/DDBJ whole genome shotgun (WGS) entry which is preliminary data.</text>
</comment>
<evidence type="ECO:0000256" key="4">
    <source>
        <dbReference type="ARBA" id="ARBA00022692"/>
    </source>
</evidence>
<keyword evidence="4 7" id="KW-0812">Transmembrane</keyword>
<dbReference type="InterPro" id="IPR023408">
    <property type="entry name" value="MscS_beta-dom_sf"/>
</dbReference>